<reference evidence="2 3" key="1">
    <citation type="submission" date="2018-03" db="EMBL/GenBank/DDBJ databases">
        <title>Streptomyces dioscori sp. nov., a novel endophytic actinobacterium isolated from bulbil of Dioscorea bulbifera L.</title>
        <authorList>
            <person name="Zhikuan W."/>
        </authorList>
    </citation>
    <scope>NUCLEOTIDE SEQUENCE [LARGE SCALE GENOMIC DNA]</scope>
    <source>
        <strain evidence="2 3">A217</strain>
    </source>
</reference>
<proteinExistence type="predicted"/>
<dbReference type="EMBL" id="PYBJ01000020">
    <property type="protein sequence ID" value="PSM40082.1"/>
    <property type="molecule type" value="Genomic_DNA"/>
</dbReference>
<dbReference type="AlphaFoldDB" id="A0A2P8Q1E7"/>
<accession>A0A2P8Q1E7</accession>
<evidence type="ECO:0000313" key="2">
    <source>
        <dbReference type="EMBL" id="PSM40082.1"/>
    </source>
</evidence>
<name>A0A2P8Q1E7_9ACTN</name>
<gene>
    <name evidence="2" type="ORF">C6Y14_27935</name>
</gene>
<dbReference type="Proteomes" id="UP000240429">
    <property type="component" value="Unassembled WGS sequence"/>
</dbReference>
<sequence length="79" mass="8179">MAHPAPPAFEERGFGGGAPEVVTGTGRGGGGEKSPHPPRAAAGPQPVRGGREPWLFSFPWSRGASSRMTSPWTTLPSGR</sequence>
<evidence type="ECO:0000313" key="3">
    <source>
        <dbReference type="Proteomes" id="UP000240429"/>
    </source>
</evidence>
<feature type="region of interest" description="Disordered" evidence="1">
    <location>
        <begin position="1"/>
        <end position="79"/>
    </location>
</feature>
<feature type="compositionally biased region" description="Polar residues" evidence="1">
    <location>
        <begin position="63"/>
        <end position="79"/>
    </location>
</feature>
<organism evidence="2 3">
    <name type="scientific">Streptomyces dioscori</name>
    <dbReference type="NCBI Taxonomy" id="2109333"/>
    <lineage>
        <taxon>Bacteria</taxon>
        <taxon>Bacillati</taxon>
        <taxon>Actinomycetota</taxon>
        <taxon>Actinomycetes</taxon>
        <taxon>Kitasatosporales</taxon>
        <taxon>Streptomycetaceae</taxon>
        <taxon>Streptomyces</taxon>
        <taxon>Streptomyces aurantiacus group</taxon>
    </lineage>
</organism>
<keyword evidence="3" id="KW-1185">Reference proteome</keyword>
<protein>
    <submittedName>
        <fullName evidence="2">Uncharacterized protein</fullName>
    </submittedName>
</protein>
<comment type="caution">
    <text evidence="2">The sequence shown here is derived from an EMBL/GenBank/DDBJ whole genome shotgun (WGS) entry which is preliminary data.</text>
</comment>
<evidence type="ECO:0000256" key="1">
    <source>
        <dbReference type="SAM" id="MobiDB-lite"/>
    </source>
</evidence>